<reference evidence="3 4" key="1">
    <citation type="journal article" date="2012" name="J. Bacteriol.">
        <title>Draft Genome Sequence of Bacillus isronensis Strain B3W22, Isolated from the Upper Atmosphere.</title>
        <authorList>
            <person name="Shivaji S."/>
            <person name="Ara S."/>
            <person name="Singh S.K."/>
            <person name="Bandi S."/>
            <person name="Singh A."/>
            <person name="Pinnaka A.K."/>
        </authorList>
    </citation>
    <scope>NUCLEOTIDE SEQUENCE [LARGE SCALE GENOMIC DNA]</scope>
    <source>
        <strain evidence="3 4">B3W22</strain>
    </source>
</reference>
<dbReference type="PROSITE" id="PS51352">
    <property type="entry name" value="THIOREDOXIN_2"/>
    <property type="match status" value="1"/>
</dbReference>
<dbReference type="AlphaFoldDB" id="K1KSK6"/>
<keyword evidence="4" id="KW-1185">Reference proteome</keyword>
<dbReference type="Pfam" id="PF00578">
    <property type="entry name" value="AhpC-TSA"/>
    <property type="match status" value="1"/>
</dbReference>
<evidence type="ECO:0000256" key="1">
    <source>
        <dbReference type="ARBA" id="ARBA00023157"/>
    </source>
</evidence>
<dbReference type="GO" id="GO:0016209">
    <property type="term" value="F:antioxidant activity"/>
    <property type="evidence" value="ECO:0007669"/>
    <property type="project" value="InterPro"/>
</dbReference>
<sequence>MKLMKKNVGVGIILVLVITMLGTYIKAEIDQSTAINEHALGKEVELDEEVGLEKGQFAPDFTLYNLQGEPLTLSELRGKRVVLNFWATWCPPCEAEMPHMQKYYEKYREEDNVEIVGVNMTYANEKLERVEQFLKSYDITFPIVLEQTEAVAYQYEIMTMPTTYMIDTSGKIQKQIIGPLDLDALRENVIQLD</sequence>
<protein>
    <submittedName>
        <fullName evidence="3">Thiol-disulfide oxidoreductase resA</fullName>
    </submittedName>
</protein>
<dbReference type="PATRIC" id="fig|1224748.3.peg.436"/>
<dbReference type="CDD" id="cd02966">
    <property type="entry name" value="TlpA_like_family"/>
    <property type="match status" value="1"/>
</dbReference>
<dbReference type="InterPro" id="IPR013766">
    <property type="entry name" value="Thioredoxin_domain"/>
</dbReference>
<accession>K1KSK6</accession>
<dbReference type="InterPro" id="IPR000866">
    <property type="entry name" value="AhpC/TSA"/>
</dbReference>
<dbReference type="GO" id="GO:0016491">
    <property type="term" value="F:oxidoreductase activity"/>
    <property type="evidence" value="ECO:0007669"/>
    <property type="project" value="InterPro"/>
</dbReference>
<evidence type="ECO:0000313" key="3">
    <source>
        <dbReference type="EMBL" id="EKB47140.1"/>
    </source>
</evidence>
<dbReference type="InterPro" id="IPR017937">
    <property type="entry name" value="Thioredoxin_CS"/>
</dbReference>
<feature type="domain" description="Thioredoxin" evidence="2">
    <location>
        <begin position="52"/>
        <end position="193"/>
    </location>
</feature>
<dbReference type="InterPro" id="IPR050553">
    <property type="entry name" value="Thioredoxin_ResA/DsbE_sf"/>
</dbReference>
<dbReference type="Proteomes" id="UP000004738">
    <property type="component" value="Unassembled WGS sequence"/>
</dbReference>
<dbReference type="PROSITE" id="PS00194">
    <property type="entry name" value="THIOREDOXIN_1"/>
    <property type="match status" value="1"/>
</dbReference>
<organism evidence="3 4">
    <name type="scientific">Solibacillus isronensis B3W22</name>
    <dbReference type="NCBI Taxonomy" id="1224748"/>
    <lineage>
        <taxon>Bacteria</taxon>
        <taxon>Bacillati</taxon>
        <taxon>Bacillota</taxon>
        <taxon>Bacilli</taxon>
        <taxon>Bacillales</taxon>
        <taxon>Caryophanaceae</taxon>
        <taxon>Solibacillus</taxon>
    </lineage>
</organism>
<gene>
    <name evidence="3" type="primary">resA_1</name>
    <name evidence="3" type="ORF">B857_00429</name>
</gene>
<proteinExistence type="predicted"/>
<evidence type="ECO:0000313" key="4">
    <source>
        <dbReference type="Proteomes" id="UP000004738"/>
    </source>
</evidence>
<dbReference type="Gene3D" id="3.40.30.10">
    <property type="entry name" value="Glutaredoxin"/>
    <property type="match status" value="1"/>
</dbReference>
<dbReference type="EMBL" id="AMCK01000001">
    <property type="protein sequence ID" value="EKB47140.1"/>
    <property type="molecule type" value="Genomic_DNA"/>
</dbReference>
<dbReference type="InterPro" id="IPR036249">
    <property type="entry name" value="Thioredoxin-like_sf"/>
</dbReference>
<name>K1KSK6_9BACL</name>
<keyword evidence="1" id="KW-1015">Disulfide bond</keyword>
<dbReference type="SUPFAM" id="SSF52833">
    <property type="entry name" value="Thioredoxin-like"/>
    <property type="match status" value="1"/>
</dbReference>
<dbReference type="PANTHER" id="PTHR42852">
    <property type="entry name" value="THIOL:DISULFIDE INTERCHANGE PROTEIN DSBE"/>
    <property type="match status" value="1"/>
</dbReference>
<dbReference type="PANTHER" id="PTHR42852:SF17">
    <property type="entry name" value="THIOREDOXIN-LIKE PROTEIN HI_1115"/>
    <property type="match status" value="1"/>
</dbReference>
<comment type="caution">
    <text evidence="3">The sequence shown here is derived from an EMBL/GenBank/DDBJ whole genome shotgun (WGS) entry which is preliminary data.</text>
</comment>
<evidence type="ECO:0000259" key="2">
    <source>
        <dbReference type="PROSITE" id="PS51352"/>
    </source>
</evidence>